<organism evidence="3">
    <name type="scientific">Micromonas pusilla (strain CCMP1545)</name>
    <name type="common">Picoplanktonic green alga</name>
    <dbReference type="NCBI Taxonomy" id="564608"/>
    <lineage>
        <taxon>Eukaryota</taxon>
        <taxon>Viridiplantae</taxon>
        <taxon>Chlorophyta</taxon>
        <taxon>Mamiellophyceae</taxon>
        <taxon>Mamiellales</taxon>
        <taxon>Mamiellaceae</taxon>
        <taxon>Micromonas</taxon>
    </lineage>
</organism>
<dbReference type="AlphaFoldDB" id="C1MGP7"/>
<protein>
    <submittedName>
        <fullName evidence="2">Predicted protein</fullName>
    </submittedName>
</protein>
<dbReference type="GeneID" id="9680613"/>
<dbReference type="RefSeq" id="XP_003055356.1">
    <property type="nucleotide sequence ID" value="XM_003055310.1"/>
</dbReference>
<dbReference type="EMBL" id="GG663735">
    <property type="protein sequence ID" value="EEH60608.1"/>
    <property type="molecule type" value="Genomic_DNA"/>
</dbReference>
<dbReference type="OMA" id="IFRDVMA"/>
<dbReference type="PANTHER" id="PTHR33835">
    <property type="entry name" value="YALI0C07656P"/>
    <property type="match status" value="1"/>
</dbReference>
<feature type="compositionally biased region" description="Basic residues" evidence="1">
    <location>
        <begin position="15"/>
        <end position="29"/>
    </location>
</feature>
<keyword evidence="3" id="KW-1185">Reference proteome</keyword>
<dbReference type="PANTHER" id="PTHR33835:SF1">
    <property type="entry name" value="METALLO-BETA-LACTAMASE DOMAIN-CONTAINING PROTEIN"/>
    <property type="match status" value="1"/>
</dbReference>
<dbReference type="KEGG" id="mpp:MICPUCDRAFT_12329"/>
<sequence>MRALASAPTPATRGVVHRRARTRAHRARPRASASDPSSSARPPSARYEKTWSNPTGNVLTDVVPGVVWAAERPFTWNAIDVGGKMAVVRLRDGALWVHSPIDLDDATRAAIDALGSVKHVVSPNYEHVKWAAQWKEAYPDATLYGCPGMRAKKPGIPWDAEVGEDGAPEAWGGEFDVALFDCEVNPFTSTPFFNEVVFCHAASGVAFVTDVFWNYPGGDDVPPGTRLWKFGMDRVYLPFYRAAMVRDREKFARAREKVLSWDFDAALPCHGSFIPRGAKDALRRHLAL</sequence>
<dbReference type="SUPFAM" id="SSF56281">
    <property type="entry name" value="Metallo-hydrolase/oxidoreductase"/>
    <property type="match status" value="1"/>
</dbReference>
<name>C1MGP7_MICPC</name>
<evidence type="ECO:0000256" key="1">
    <source>
        <dbReference type="SAM" id="MobiDB-lite"/>
    </source>
</evidence>
<feature type="region of interest" description="Disordered" evidence="1">
    <location>
        <begin position="1"/>
        <end position="53"/>
    </location>
</feature>
<gene>
    <name evidence="2" type="ORF">MICPUCDRAFT_12329</name>
</gene>
<evidence type="ECO:0000313" key="2">
    <source>
        <dbReference type="EMBL" id="EEH60608.1"/>
    </source>
</evidence>
<feature type="compositionally biased region" description="Low complexity" evidence="1">
    <location>
        <begin position="30"/>
        <end position="45"/>
    </location>
</feature>
<dbReference type="InterPro" id="IPR025638">
    <property type="entry name" value="DUF4336"/>
</dbReference>
<dbReference type="Pfam" id="PF14234">
    <property type="entry name" value="DUF4336"/>
    <property type="match status" value="1"/>
</dbReference>
<dbReference type="InterPro" id="IPR036866">
    <property type="entry name" value="RibonucZ/Hydroxyglut_hydro"/>
</dbReference>
<reference evidence="2 3" key="1">
    <citation type="journal article" date="2009" name="Science">
        <title>Green evolution and dynamic adaptations revealed by genomes of the marine picoeukaryotes Micromonas.</title>
        <authorList>
            <person name="Worden A.Z."/>
            <person name="Lee J.H."/>
            <person name="Mock T."/>
            <person name="Rouze P."/>
            <person name="Simmons M.P."/>
            <person name="Aerts A.L."/>
            <person name="Allen A.E."/>
            <person name="Cuvelier M.L."/>
            <person name="Derelle E."/>
            <person name="Everett M.V."/>
            <person name="Foulon E."/>
            <person name="Grimwood J."/>
            <person name="Gundlach H."/>
            <person name="Henrissat B."/>
            <person name="Napoli C."/>
            <person name="McDonald S.M."/>
            <person name="Parker M.S."/>
            <person name="Rombauts S."/>
            <person name="Salamov A."/>
            <person name="Von Dassow P."/>
            <person name="Badger J.H."/>
            <person name="Coutinho P.M."/>
            <person name="Demir E."/>
            <person name="Dubchak I."/>
            <person name="Gentemann C."/>
            <person name="Eikrem W."/>
            <person name="Gready J.E."/>
            <person name="John U."/>
            <person name="Lanier W."/>
            <person name="Lindquist E.A."/>
            <person name="Lucas S."/>
            <person name="Mayer K.F."/>
            <person name="Moreau H."/>
            <person name="Not F."/>
            <person name="Otillar R."/>
            <person name="Panaud O."/>
            <person name="Pangilinan J."/>
            <person name="Paulsen I."/>
            <person name="Piegu B."/>
            <person name="Poliakov A."/>
            <person name="Robbens S."/>
            <person name="Schmutz J."/>
            <person name="Toulza E."/>
            <person name="Wyss T."/>
            <person name="Zelensky A."/>
            <person name="Zhou K."/>
            <person name="Armbrust E.V."/>
            <person name="Bhattacharya D."/>
            <person name="Goodenough U.W."/>
            <person name="Van de Peer Y."/>
            <person name="Grigoriev I.V."/>
        </authorList>
    </citation>
    <scope>NUCLEOTIDE SEQUENCE [LARGE SCALE GENOMIC DNA]</scope>
    <source>
        <strain evidence="2 3">CCMP1545</strain>
    </source>
</reference>
<proteinExistence type="predicted"/>
<accession>C1MGP7</accession>
<evidence type="ECO:0000313" key="3">
    <source>
        <dbReference type="Proteomes" id="UP000001876"/>
    </source>
</evidence>
<dbReference type="Proteomes" id="UP000001876">
    <property type="component" value="Unassembled WGS sequence"/>
</dbReference>
<dbReference type="OrthoDB" id="421671at2759"/>
<dbReference type="eggNOG" id="ENOG502S1EZ">
    <property type="taxonomic scope" value="Eukaryota"/>
</dbReference>